<dbReference type="InterPro" id="IPR033124">
    <property type="entry name" value="Ser_caboxypep_his_AS"/>
</dbReference>
<evidence type="ECO:0000256" key="5">
    <source>
        <dbReference type="ARBA" id="ARBA00023180"/>
    </source>
</evidence>
<dbReference type="GO" id="GO:0004185">
    <property type="term" value="F:serine-type carboxypeptidase activity"/>
    <property type="evidence" value="ECO:0007669"/>
    <property type="project" value="InterPro"/>
</dbReference>
<evidence type="ECO:0000256" key="4">
    <source>
        <dbReference type="ARBA" id="ARBA00022801"/>
    </source>
</evidence>
<evidence type="ECO:0000256" key="1">
    <source>
        <dbReference type="ARBA" id="ARBA00009431"/>
    </source>
</evidence>
<dbReference type="Gene3D" id="3.40.50.1820">
    <property type="entry name" value="alpha/beta hydrolase"/>
    <property type="match status" value="1"/>
</dbReference>
<dbReference type="InterPro" id="IPR001563">
    <property type="entry name" value="Peptidase_S10"/>
</dbReference>
<feature type="signal peptide" evidence="6">
    <location>
        <begin position="1"/>
        <end position="26"/>
    </location>
</feature>
<comment type="similarity">
    <text evidence="1">Belongs to the peptidase S10 family.</text>
</comment>
<proteinExistence type="inferred from homology"/>
<name>A0A067NXA1_PLEO1</name>
<keyword evidence="3" id="KW-0645">Protease</keyword>
<evidence type="ECO:0000256" key="3">
    <source>
        <dbReference type="ARBA" id="ARBA00022670"/>
    </source>
</evidence>
<dbReference type="InParanoid" id="A0A067NXA1"/>
<evidence type="ECO:0000256" key="2">
    <source>
        <dbReference type="ARBA" id="ARBA00022645"/>
    </source>
</evidence>
<dbReference type="OrthoDB" id="443318at2759"/>
<dbReference type="VEuPathDB" id="FungiDB:PLEOSDRAFT_175915"/>
<dbReference type="GO" id="GO:0006508">
    <property type="term" value="P:proteolysis"/>
    <property type="evidence" value="ECO:0007669"/>
    <property type="project" value="UniProtKB-KW"/>
</dbReference>
<feature type="chain" id="PRO_5001642633" evidence="6">
    <location>
        <begin position="27"/>
        <end position="520"/>
    </location>
</feature>
<dbReference type="PANTHER" id="PTHR11802:SF479">
    <property type="entry name" value="CARBOXYPEPTIDASE"/>
    <property type="match status" value="1"/>
</dbReference>
<gene>
    <name evidence="7" type="ORF">PLEOSDRAFT_175915</name>
</gene>
<dbReference type="Proteomes" id="UP000027073">
    <property type="component" value="Unassembled WGS sequence"/>
</dbReference>
<reference evidence="8" key="1">
    <citation type="journal article" date="2014" name="Proc. Natl. Acad. Sci. U.S.A.">
        <title>Extensive sampling of basidiomycete genomes demonstrates inadequacy of the white-rot/brown-rot paradigm for wood decay fungi.</title>
        <authorList>
            <person name="Riley R."/>
            <person name="Salamov A.A."/>
            <person name="Brown D.W."/>
            <person name="Nagy L.G."/>
            <person name="Floudas D."/>
            <person name="Held B.W."/>
            <person name="Levasseur A."/>
            <person name="Lombard V."/>
            <person name="Morin E."/>
            <person name="Otillar R."/>
            <person name="Lindquist E.A."/>
            <person name="Sun H."/>
            <person name="LaButti K.M."/>
            <person name="Schmutz J."/>
            <person name="Jabbour D."/>
            <person name="Luo H."/>
            <person name="Baker S.E."/>
            <person name="Pisabarro A.G."/>
            <person name="Walton J.D."/>
            <person name="Blanchette R.A."/>
            <person name="Henrissat B."/>
            <person name="Martin F."/>
            <person name="Cullen D."/>
            <person name="Hibbett D.S."/>
            <person name="Grigoriev I.V."/>
        </authorList>
    </citation>
    <scope>NUCLEOTIDE SEQUENCE [LARGE SCALE GENOMIC DNA]</scope>
    <source>
        <strain evidence="8">PC15</strain>
    </source>
</reference>
<evidence type="ECO:0000313" key="7">
    <source>
        <dbReference type="EMBL" id="KDQ28752.1"/>
    </source>
</evidence>
<dbReference type="STRING" id="1137138.A0A067NXA1"/>
<dbReference type="HOGENOM" id="CLU_008523_12_3_1"/>
<keyword evidence="4" id="KW-0378">Hydrolase</keyword>
<accession>A0A067NXA1</accession>
<keyword evidence="2" id="KW-0121">Carboxypeptidase</keyword>
<dbReference type="PROSITE" id="PS00560">
    <property type="entry name" value="CARBOXYPEPT_SER_HIS"/>
    <property type="match status" value="1"/>
</dbReference>
<protein>
    <submittedName>
        <fullName evidence="7">Uncharacterized protein</fullName>
    </submittedName>
</protein>
<dbReference type="EMBL" id="KL198007">
    <property type="protein sequence ID" value="KDQ28752.1"/>
    <property type="molecule type" value="Genomic_DNA"/>
</dbReference>
<organism evidence="7 8">
    <name type="scientific">Pleurotus ostreatus (strain PC15)</name>
    <name type="common">Oyster mushroom</name>
    <dbReference type="NCBI Taxonomy" id="1137138"/>
    <lineage>
        <taxon>Eukaryota</taxon>
        <taxon>Fungi</taxon>
        <taxon>Dikarya</taxon>
        <taxon>Basidiomycota</taxon>
        <taxon>Agaricomycotina</taxon>
        <taxon>Agaricomycetes</taxon>
        <taxon>Agaricomycetidae</taxon>
        <taxon>Agaricales</taxon>
        <taxon>Pleurotineae</taxon>
        <taxon>Pleurotaceae</taxon>
        <taxon>Pleurotus</taxon>
    </lineage>
</organism>
<keyword evidence="5" id="KW-0325">Glycoprotein</keyword>
<dbReference type="Pfam" id="PF00450">
    <property type="entry name" value="Peptidase_S10"/>
    <property type="match status" value="1"/>
</dbReference>
<dbReference type="InterPro" id="IPR029058">
    <property type="entry name" value="AB_hydrolase_fold"/>
</dbReference>
<keyword evidence="6" id="KW-0732">Signal</keyword>
<dbReference type="PRINTS" id="PR00724">
    <property type="entry name" value="CRBOXYPTASEC"/>
</dbReference>
<dbReference type="SUPFAM" id="SSF53474">
    <property type="entry name" value="alpha/beta-Hydrolases"/>
    <property type="match status" value="1"/>
</dbReference>
<sequence length="520" mass="57786">MARCTFTTLTAVLATVLTFLVVSSDGRQITKAQLHARQVEAAKRFKLGAGDPVKRQTSAGVKNITFSNPRASEFFVDGTSIPEVDFDVGPSWSGLLPISNRTGETRELFFWFFPPGPQGSLDDLIFWTNGGPGCSSLEGLLQENGPFSWSWGTAKPVPNEFSWTNLSSVLWVEQPVGTGFSRGTPDIRNEDDLAAELVGFFQQFLEVFSELKGKSFYLSGESEHTYLRLIKHIDIANHIYTHPGEIDLDLKGIWIADPSLSWDVVQEQIPAVNFVHKYENVFAFNQSFLAQLDAQAERCNYANYIAEHVTYPPKGLLPLPGRSTSADRGCDVWDTIFDAALRVNPAFNIYRIFDTFPILWDVLGFPGSFENIQLAPLYFDREDVKRAIHAPIDVSWSECSNVRVFPRGDGSLPSALSVLPSVIEKGERTVIVHGLADFILIAEGTRIVIQNMTWNGLQGFQTPIQNDSFLIDGMGALGTAHTERGLTFLEVELSGHMIPQFSPKAAFQSMQYLLGFRDTP</sequence>
<evidence type="ECO:0000313" key="8">
    <source>
        <dbReference type="Proteomes" id="UP000027073"/>
    </source>
</evidence>
<evidence type="ECO:0000256" key="6">
    <source>
        <dbReference type="SAM" id="SignalP"/>
    </source>
</evidence>
<dbReference type="PANTHER" id="PTHR11802">
    <property type="entry name" value="SERINE PROTEASE FAMILY S10 SERINE CARBOXYPEPTIDASE"/>
    <property type="match status" value="1"/>
</dbReference>
<dbReference type="AlphaFoldDB" id="A0A067NXA1"/>